<dbReference type="Gene3D" id="3.40.50.11010">
    <property type="match status" value="1"/>
</dbReference>
<feature type="region of interest" description="Disordered" evidence="1">
    <location>
        <begin position="361"/>
        <end position="391"/>
    </location>
</feature>
<evidence type="ECO:0000256" key="1">
    <source>
        <dbReference type="SAM" id="MobiDB-lite"/>
    </source>
</evidence>
<evidence type="ECO:0000259" key="2">
    <source>
        <dbReference type="Pfam" id="PF22059"/>
    </source>
</evidence>
<name>A0ABZ2TJJ8_9RHOB</name>
<accession>A0ABZ2TJJ8</accession>
<dbReference type="Pfam" id="PF22059">
    <property type="entry name" value="GumK_N"/>
    <property type="match status" value="1"/>
</dbReference>
<gene>
    <name evidence="3" type="ORF">RZS32_008640</name>
</gene>
<proteinExistence type="predicted"/>
<dbReference type="RefSeq" id="WP_317056588.1">
    <property type="nucleotide sequence ID" value="NZ_CP146606.1"/>
</dbReference>
<reference evidence="3 4" key="1">
    <citation type="submission" date="2024-02" db="EMBL/GenBank/DDBJ databases">
        <title>Roseovarius strain W115 nov., isolated from a marine algae.</title>
        <authorList>
            <person name="Lee M.W."/>
            <person name="Lee J.K."/>
            <person name="Kim J.M."/>
            <person name="Choi D.G."/>
            <person name="Baek J.H."/>
            <person name="Bayburt H."/>
            <person name="Jung J.J."/>
            <person name="Han D.M."/>
            <person name="Jeon C.O."/>
        </authorList>
    </citation>
    <scope>NUCLEOTIDE SEQUENCE [LARGE SCALE GENOMIC DNA]</scope>
    <source>
        <strain evidence="3 4">W115</strain>
    </source>
</reference>
<keyword evidence="4" id="KW-1185">Reference proteome</keyword>
<dbReference type="SUPFAM" id="SSF53756">
    <property type="entry name" value="UDP-Glycosyltransferase/glycogen phosphorylase"/>
    <property type="match status" value="1"/>
</dbReference>
<feature type="domain" description="Glucuronosyltransferase GumK N-terminal" evidence="2">
    <location>
        <begin position="6"/>
        <end position="174"/>
    </location>
</feature>
<dbReference type="Proteomes" id="UP001281305">
    <property type="component" value="Chromosome"/>
</dbReference>
<protein>
    <recommendedName>
        <fullName evidence="2">Glucuronosyltransferase GumK N-terminal domain-containing protein</fullName>
    </recommendedName>
</protein>
<dbReference type="InterPro" id="IPR054299">
    <property type="entry name" value="GumK_N"/>
</dbReference>
<organism evidence="3 4">
    <name type="scientific">Roseovarius rhodophyticola</name>
    <dbReference type="NCBI Taxonomy" id="3080827"/>
    <lineage>
        <taxon>Bacteria</taxon>
        <taxon>Pseudomonadati</taxon>
        <taxon>Pseudomonadota</taxon>
        <taxon>Alphaproteobacteria</taxon>
        <taxon>Rhodobacterales</taxon>
        <taxon>Roseobacteraceae</taxon>
        <taxon>Roseovarius</taxon>
    </lineage>
</organism>
<evidence type="ECO:0000313" key="3">
    <source>
        <dbReference type="EMBL" id="WYK19892.1"/>
    </source>
</evidence>
<dbReference type="Gene3D" id="3.40.50.2000">
    <property type="entry name" value="Glycogen Phosphorylase B"/>
    <property type="match status" value="1"/>
</dbReference>
<sequence length="391" mass="43907">MKRAVILTGHFPNQKRRPSLLWVSHHLQKSGWHVTHVTVGFSWISQVLGDPRLTSLDDKPCTGVWHPNPNLTTIFGYAPVHPINLRQTWLTRLAQTTWPLFTAYWERRLQGPLRQADLAMCESGPPILLAPTLAHHAQQAQRIYRVNDDIRLLNAPDGLIAAEQRNLECFTRISTASPVLAKRFAKHTHVTLDPMGIPKSLVNHPHADPYKHSPNCKIVVCAGTTQLDVEAIMRIATSRPNWNVHILGRLKKLPPKRGNLFWHGEQNFEKTLAHIAHADIGLSPYLDKPGIEYQVTNSNRMLLYRHFGLPILGPDRLCSSGNPSIFGYNTPNAMDLCEEFPHRPEDIPDWSELARRLVQKGVTDPPSEVSTDPATISKSRVKTVPALASSA</sequence>
<dbReference type="EMBL" id="CP146606">
    <property type="protein sequence ID" value="WYK19892.1"/>
    <property type="molecule type" value="Genomic_DNA"/>
</dbReference>
<evidence type="ECO:0000313" key="4">
    <source>
        <dbReference type="Proteomes" id="UP001281305"/>
    </source>
</evidence>
<feature type="compositionally biased region" description="Polar residues" evidence="1">
    <location>
        <begin position="368"/>
        <end position="378"/>
    </location>
</feature>